<dbReference type="RefSeq" id="WP_015023616.1">
    <property type="nucleotide sequence ID" value="NC_018721.1"/>
</dbReference>
<dbReference type="EMBL" id="CP003879">
    <property type="protein sequence ID" value="AFU68010.1"/>
    <property type="molecule type" value="Genomic_DNA"/>
</dbReference>
<dbReference type="eggNOG" id="COG2091">
    <property type="taxonomic scope" value="Bacteria"/>
</dbReference>
<reference evidence="3" key="1">
    <citation type="submission" date="2006-03" db="EMBL/GenBank/DDBJ databases">
        <authorList>
            <person name="Bowman J."/>
            <person name="Ferriera S."/>
            <person name="Johnson J."/>
            <person name="Kravitz S."/>
            <person name="Halpern A."/>
            <person name="Remington K."/>
            <person name="Beeson K."/>
            <person name="Tran B."/>
            <person name="Rogers Y.-H."/>
            <person name="Friedman R."/>
            <person name="Venter J.C."/>
        </authorList>
    </citation>
    <scope>NUCLEOTIDE SEQUENCE [LARGE SCALE GENOMIC DNA]</scope>
    <source>
        <strain evidence="3">ATCC 700755</strain>
    </source>
</reference>
<reference evidence="3" key="2">
    <citation type="submission" date="2012-09" db="EMBL/GenBank/DDBJ databases">
        <title>The complete sequence of Psychroflexus torquis an extreme psychrophile from sea-ice that is stimulated by light.</title>
        <authorList>
            <person name="Feng S."/>
            <person name="Powell S.M."/>
            <person name="Bowman J.P."/>
        </authorList>
    </citation>
    <scope>NUCLEOTIDE SEQUENCE [LARGE SCALE GENOMIC DNA]</scope>
    <source>
        <strain evidence="3">ATCC 700755</strain>
    </source>
</reference>
<keyword evidence="1" id="KW-0808">Transferase</keyword>
<dbReference type="AlphaFoldDB" id="K4IRD3"/>
<protein>
    <recommendedName>
        <fullName evidence="2">4'-phosphopantetheinyl transferase domain-containing protein</fullName>
    </recommendedName>
</protein>
<name>K4IRD3_PSYTT</name>
<dbReference type="Pfam" id="PF01648">
    <property type="entry name" value="ACPS"/>
    <property type="match status" value="1"/>
</dbReference>
<sequence>MPIYKRITVDKDTTALIWKIEESLESLEEGVELTDYCRERYDGMKSQIHKKGFMSIRHLLKEFGYSDFDLDYDTKGKPHLNDGHKISITHSFEFTAVIVSTKKVGIDIEKQRDKIKLIAPKFTPIEEYEALGDTGDLIRKLTIVWGAKESLYKLYGKKGLLFLHDIFVNDFEISSQKTTARVTSNNEITFYNLNFLEFENFTCVYAIAND</sequence>
<dbReference type="STRING" id="313595.P700755_001038"/>
<accession>K4IRD3</accession>
<dbReference type="OrthoDB" id="1190494at2"/>
<dbReference type="KEGG" id="ptq:P700755_001038"/>
<dbReference type="Proteomes" id="UP000008514">
    <property type="component" value="Chromosome"/>
</dbReference>
<organism evidence="3 4">
    <name type="scientific">Psychroflexus torquis (strain ATCC 700755 / CIP 106069 / ACAM 623)</name>
    <dbReference type="NCBI Taxonomy" id="313595"/>
    <lineage>
        <taxon>Bacteria</taxon>
        <taxon>Pseudomonadati</taxon>
        <taxon>Bacteroidota</taxon>
        <taxon>Flavobacteriia</taxon>
        <taxon>Flavobacteriales</taxon>
        <taxon>Flavobacteriaceae</taxon>
        <taxon>Psychroflexus</taxon>
    </lineage>
</organism>
<dbReference type="InterPro" id="IPR008278">
    <property type="entry name" value="4-PPantetheinyl_Trfase_dom"/>
</dbReference>
<dbReference type="Gene3D" id="3.90.470.20">
    <property type="entry name" value="4'-phosphopantetheinyl transferase domain"/>
    <property type="match status" value="1"/>
</dbReference>
<evidence type="ECO:0000313" key="3">
    <source>
        <dbReference type="EMBL" id="AFU68010.1"/>
    </source>
</evidence>
<dbReference type="HOGENOM" id="CLU_104083_2_0_10"/>
<gene>
    <name evidence="3" type="ordered locus">P700755_001038</name>
</gene>
<dbReference type="GO" id="GO:0008897">
    <property type="term" value="F:holo-[acyl-carrier-protein] synthase activity"/>
    <property type="evidence" value="ECO:0007669"/>
    <property type="project" value="InterPro"/>
</dbReference>
<feature type="domain" description="4'-phosphopantetheinyl transferase" evidence="2">
    <location>
        <begin position="104"/>
        <end position="181"/>
    </location>
</feature>
<dbReference type="GO" id="GO:0000287">
    <property type="term" value="F:magnesium ion binding"/>
    <property type="evidence" value="ECO:0007669"/>
    <property type="project" value="InterPro"/>
</dbReference>
<keyword evidence="4" id="KW-1185">Reference proteome</keyword>
<proteinExistence type="predicted"/>
<evidence type="ECO:0000259" key="2">
    <source>
        <dbReference type="Pfam" id="PF01648"/>
    </source>
</evidence>
<dbReference type="InterPro" id="IPR037143">
    <property type="entry name" value="4-PPantetheinyl_Trfase_dom_sf"/>
</dbReference>
<dbReference type="SUPFAM" id="SSF56214">
    <property type="entry name" value="4'-phosphopantetheinyl transferase"/>
    <property type="match status" value="1"/>
</dbReference>
<evidence type="ECO:0000256" key="1">
    <source>
        <dbReference type="ARBA" id="ARBA00022679"/>
    </source>
</evidence>
<evidence type="ECO:0000313" key="4">
    <source>
        <dbReference type="Proteomes" id="UP000008514"/>
    </source>
</evidence>